<accession>A0A1F5JJL2</accession>
<proteinExistence type="predicted"/>
<evidence type="ECO:0000313" key="1">
    <source>
        <dbReference type="EMBL" id="OGE28799.1"/>
    </source>
</evidence>
<dbReference type="EMBL" id="MFCP01000015">
    <property type="protein sequence ID" value="OGE28799.1"/>
    <property type="molecule type" value="Genomic_DNA"/>
</dbReference>
<sequence length="171" mass="19307">MVDVLVGTEESRAKQLEDRRARLLQCIETGQIGFVSTLIYTPQGTKKLSADFERISKHVLGVFKDDKRGYEVVEGKIDERGEYLVVDCSSEDGFKNVGSVADNMAAFLYNKLNQSGRVWSRDLITYTGPAPVPSEAPDTRNLEKKRSYTEKLQLLRTDPTRVTPLLFSERT</sequence>
<protein>
    <submittedName>
        <fullName evidence="1">Uncharacterized protein</fullName>
    </submittedName>
</protein>
<dbReference type="AlphaFoldDB" id="A0A1F5JJL2"/>
<dbReference type="Proteomes" id="UP000177555">
    <property type="component" value="Unassembled WGS sequence"/>
</dbReference>
<name>A0A1F5JJL2_9BACT</name>
<reference evidence="1 2" key="1">
    <citation type="journal article" date="2016" name="Nat. Commun.">
        <title>Thousands of microbial genomes shed light on interconnected biogeochemical processes in an aquifer system.</title>
        <authorList>
            <person name="Anantharaman K."/>
            <person name="Brown C.T."/>
            <person name="Hug L.A."/>
            <person name="Sharon I."/>
            <person name="Castelle C.J."/>
            <person name="Probst A.J."/>
            <person name="Thomas B.C."/>
            <person name="Singh A."/>
            <person name="Wilkins M.J."/>
            <person name="Karaoz U."/>
            <person name="Brodie E.L."/>
            <person name="Williams K.H."/>
            <person name="Hubbard S.S."/>
            <person name="Banfield J.F."/>
        </authorList>
    </citation>
    <scope>NUCLEOTIDE SEQUENCE [LARGE SCALE GENOMIC DNA]</scope>
</reference>
<comment type="caution">
    <text evidence="1">The sequence shown here is derived from an EMBL/GenBank/DDBJ whole genome shotgun (WGS) entry which is preliminary data.</text>
</comment>
<gene>
    <name evidence="1" type="ORF">A2867_04215</name>
</gene>
<evidence type="ECO:0000313" key="2">
    <source>
        <dbReference type="Proteomes" id="UP000177555"/>
    </source>
</evidence>
<organism evidence="1 2">
    <name type="scientific">Candidatus Daviesbacteria bacterium RIFCSPHIGHO2_01_FULL_40_11</name>
    <dbReference type="NCBI Taxonomy" id="1797762"/>
    <lineage>
        <taxon>Bacteria</taxon>
        <taxon>Candidatus Daviesiibacteriota</taxon>
    </lineage>
</organism>